<evidence type="ECO:0000256" key="5">
    <source>
        <dbReference type="SAM" id="Phobius"/>
    </source>
</evidence>
<dbReference type="SUPFAM" id="SSF48652">
    <property type="entry name" value="Tetraspanin"/>
    <property type="match status" value="1"/>
</dbReference>
<sequence length="209" mass="23105">MSKQIFSGTYHVTRYALFAVNFIIMAFALGIVACASFTWNQLTTYTTKNDLRVNEFVLALIVEGCLFFMISVFGFISVALKSIRYIYTYAIMIVVLCGALITLGIAGAVNQSKYECCGASGPDDYKSEAIPSSCYTGELLNEDGCEDPLRKYIQRIMVIQLGLICGAVAIQVVALALVCCVIRDLRYIRSVENARSRPESSGELEDRYS</sequence>
<reference evidence="6 7" key="2">
    <citation type="submission" date="2018-11" db="EMBL/GenBank/DDBJ databases">
        <authorList>
            <consortium name="Pathogen Informatics"/>
        </authorList>
    </citation>
    <scope>NUCLEOTIDE SEQUENCE [LARGE SCALE GENOMIC DNA]</scope>
    <source>
        <strain evidence="6 7">Egypt</strain>
    </source>
</reference>
<name>A0A183A673_9TREM</name>
<dbReference type="InterPro" id="IPR008952">
    <property type="entry name" value="Tetraspanin_EC2_sf"/>
</dbReference>
<evidence type="ECO:0000313" key="6">
    <source>
        <dbReference type="EMBL" id="VDP66539.1"/>
    </source>
</evidence>
<dbReference type="PROSITE" id="PS51257">
    <property type="entry name" value="PROKAR_LIPOPROTEIN"/>
    <property type="match status" value="1"/>
</dbReference>
<feature type="transmembrane region" description="Helical" evidence="5">
    <location>
        <begin position="12"/>
        <end position="38"/>
    </location>
</feature>
<proteinExistence type="predicted"/>
<dbReference type="EMBL" id="UZAN01039625">
    <property type="protein sequence ID" value="VDP66539.1"/>
    <property type="molecule type" value="Genomic_DNA"/>
</dbReference>
<keyword evidence="7" id="KW-1185">Reference proteome</keyword>
<dbReference type="OrthoDB" id="6251734at2759"/>
<evidence type="ECO:0000256" key="1">
    <source>
        <dbReference type="ARBA" id="ARBA00004141"/>
    </source>
</evidence>
<dbReference type="Proteomes" id="UP000272942">
    <property type="component" value="Unassembled WGS sequence"/>
</dbReference>
<keyword evidence="2 5" id="KW-0812">Transmembrane</keyword>
<dbReference type="InterPro" id="IPR018499">
    <property type="entry name" value="Tetraspanin/Peripherin"/>
</dbReference>
<organism evidence="8">
    <name type="scientific">Echinostoma caproni</name>
    <dbReference type="NCBI Taxonomy" id="27848"/>
    <lineage>
        <taxon>Eukaryota</taxon>
        <taxon>Metazoa</taxon>
        <taxon>Spiralia</taxon>
        <taxon>Lophotrochozoa</taxon>
        <taxon>Platyhelminthes</taxon>
        <taxon>Trematoda</taxon>
        <taxon>Digenea</taxon>
        <taxon>Plagiorchiida</taxon>
        <taxon>Echinostomata</taxon>
        <taxon>Echinostomatoidea</taxon>
        <taxon>Echinostomatidae</taxon>
        <taxon>Echinostoma</taxon>
    </lineage>
</organism>
<comment type="subcellular location">
    <subcellularLocation>
        <location evidence="1">Membrane</location>
        <topology evidence="1">Multi-pass membrane protein</topology>
    </subcellularLocation>
</comment>
<reference evidence="8" key="1">
    <citation type="submission" date="2016-06" db="UniProtKB">
        <authorList>
            <consortium name="WormBaseParasite"/>
        </authorList>
    </citation>
    <scope>IDENTIFICATION</scope>
</reference>
<dbReference type="AlphaFoldDB" id="A0A183A673"/>
<feature type="transmembrane region" description="Helical" evidence="5">
    <location>
        <begin position="58"/>
        <end position="80"/>
    </location>
</feature>
<feature type="transmembrane region" description="Helical" evidence="5">
    <location>
        <begin position="157"/>
        <end position="182"/>
    </location>
</feature>
<evidence type="ECO:0000256" key="2">
    <source>
        <dbReference type="ARBA" id="ARBA00022692"/>
    </source>
</evidence>
<gene>
    <name evidence="6" type="ORF">ECPE_LOCUS2458</name>
</gene>
<evidence type="ECO:0000313" key="7">
    <source>
        <dbReference type="Proteomes" id="UP000272942"/>
    </source>
</evidence>
<accession>A0A183A673</accession>
<keyword evidence="3 5" id="KW-1133">Transmembrane helix</keyword>
<evidence type="ECO:0000313" key="8">
    <source>
        <dbReference type="WBParaSite" id="ECPE_0000245801-mRNA-1"/>
    </source>
</evidence>
<dbReference type="GO" id="GO:0016020">
    <property type="term" value="C:membrane"/>
    <property type="evidence" value="ECO:0007669"/>
    <property type="project" value="UniProtKB-SubCell"/>
</dbReference>
<dbReference type="WBParaSite" id="ECPE_0000245801-mRNA-1">
    <property type="protein sequence ID" value="ECPE_0000245801-mRNA-1"/>
    <property type="gene ID" value="ECPE_0000245801"/>
</dbReference>
<keyword evidence="4 5" id="KW-0472">Membrane</keyword>
<evidence type="ECO:0000256" key="3">
    <source>
        <dbReference type="ARBA" id="ARBA00022989"/>
    </source>
</evidence>
<dbReference type="CDD" id="cd03127">
    <property type="entry name" value="tetraspanin_LEL"/>
    <property type="match status" value="1"/>
</dbReference>
<dbReference type="Gene3D" id="1.10.1450.10">
    <property type="entry name" value="Tetraspanin"/>
    <property type="match status" value="1"/>
</dbReference>
<dbReference type="Pfam" id="PF00335">
    <property type="entry name" value="Tetraspanin"/>
    <property type="match status" value="1"/>
</dbReference>
<protein>
    <submittedName>
        <fullName evidence="8">Tetraspanin</fullName>
    </submittedName>
</protein>
<feature type="transmembrane region" description="Helical" evidence="5">
    <location>
        <begin position="87"/>
        <end position="109"/>
    </location>
</feature>
<evidence type="ECO:0000256" key="4">
    <source>
        <dbReference type="ARBA" id="ARBA00023136"/>
    </source>
</evidence>